<evidence type="ECO:0000313" key="2">
    <source>
        <dbReference type="EMBL" id="BBX38024.1"/>
    </source>
</evidence>
<sequence length="74" mass="8074">MKQMNSQSSTSGDVTSSKWVGTATAAVEIKRTQQHVRDLVHRGELAASTARDGRQILISRADLDAYKAQLGMEN</sequence>
<dbReference type="Proteomes" id="UP000465622">
    <property type="component" value="Chromosome"/>
</dbReference>
<dbReference type="NCBIfam" id="TIGR01764">
    <property type="entry name" value="excise"/>
    <property type="match status" value="1"/>
</dbReference>
<dbReference type="InterPro" id="IPR041657">
    <property type="entry name" value="HTH_17"/>
</dbReference>
<dbReference type="EMBL" id="AP022567">
    <property type="protein sequence ID" value="BBX38024.1"/>
    <property type="molecule type" value="Genomic_DNA"/>
</dbReference>
<accession>A0ABM7I531</accession>
<reference evidence="2 3" key="1">
    <citation type="journal article" date="2019" name="Emerg. Microbes Infect.">
        <title>Comprehensive subspecies identification of 175 nontuberculous mycobacteria species based on 7547 genomic profiles.</title>
        <authorList>
            <person name="Matsumoto Y."/>
            <person name="Kinjo T."/>
            <person name="Motooka D."/>
            <person name="Nabeya D."/>
            <person name="Jung N."/>
            <person name="Uechi K."/>
            <person name="Horii T."/>
            <person name="Iida T."/>
            <person name="Fujita J."/>
            <person name="Nakamura S."/>
        </authorList>
    </citation>
    <scope>NUCLEOTIDE SEQUENCE [LARGE SCALE GENOMIC DNA]</scope>
    <source>
        <strain evidence="2 3">JCM 12375</strain>
    </source>
</reference>
<protein>
    <recommendedName>
        <fullName evidence="1">Helix-turn-helix domain-containing protein</fullName>
    </recommendedName>
</protein>
<proteinExistence type="predicted"/>
<name>A0ABM7I531_MYCME</name>
<keyword evidence="3" id="KW-1185">Reference proteome</keyword>
<evidence type="ECO:0000313" key="3">
    <source>
        <dbReference type="Proteomes" id="UP000465622"/>
    </source>
</evidence>
<dbReference type="InterPro" id="IPR010093">
    <property type="entry name" value="SinI_DNA-bd"/>
</dbReference>
<organism evidence="2 3">
    <name type="scientific">Mycolicibacterium mageritense</name>
    <name type="common">Mycobacterium mageritense</name>
    <dbReference type="NCBI Taxonomy" id="53462"/>
    <lineage>
        <taxon>Bacteria</taxon>
        <taxon>Bacillati</taxon>
        <taxon>Actinomycetota</taxon>
        <taxon>Actinomycetes</taxon>
        <taxon>Mycobacteriales</taxon>
        <taxon>Mycobacteriaceae</taxon>
        <taxon>Mycolicibacterium</taxon>
    </lineage>
</organism>
<evidence type="ECO:0000259" key="1">
    <source>
        <dbReference type="Pfam" id="PF12728"/>
    </source>
</evidence>
<feature type="domain" description="Helix-turn-helix" evidence="1">
    <location>
        <begin position="23"/>
        <end position="69"/>
    </location>
</feature>
<dbReference type="Pfam" id="PF12728">
    <property type="entry name" value="HTH_17"/>
    <property type="match status" value="1"/>
</dbReference>
<gene>
    <name evidence="2" type="ORF">MMAGJ_73060</name>
</gene>